<name>A0A6C2U2W1_PONDE</name>
<evidence type="ECO:0000313" key="2">
    <source>
        <dbReference type="EMBL" id="VGO14332.1"/>
    </source>
</evidence>
<evidence type="ECO:0000256" key="1">
    <source>
        <dbReference type="SAM" id="Phobius"/>
    </source>
</evidence>
<evidence type="ECO:0008006" key="4">
    <source>
        <dbReference type="Google" id="ProtNLM"/>
    </source>
</evidence>
<dbReference type="RefSeq" id="WP_222847182.1">
    <property type="nucleotide sequence ID" value="NZ_CAAHFG010000001.1"/>
</dbReference>
<organism evidence="2 3">
    <name type="scientific">Pontiella desulfatans</name>
    <dbReference type="NCBI Taxonomy" id="2750659"/>
    <lineage>
        <taxon>Bacteria</taxon>
        <taxon>Pseudomonadati</taxon>
        <taxon>Kiritimatiellota</taxon>
        <taxon>Kiritimatiellia</taxon>
        <taxon>Kiritimatiellales</taxon>
        <taxon>Pontiellaceae</taxon>
        <taxon>Pontiella</taxon>
    </lineage>
</organism>
<dbReference type="AlphaFoldDB" id="A0A6C2U2W1"/>
<dbReference type="Proteomes" id="UP000366872">
    <property type="component" value="Unassembled WGS sequence"/>
</dbReference>
<feature type="transmembrane region" description="Helical" evidence="1">
    <location>
        <begin position="70"/>
        <end position="91"/>
    </location>
</feature>
<dbReference type="EMBL" id="CAAHFG010000001">
    <property type="protein sequence ID" value="VGO14332.1"/>
    <property type="molecule type" value="Genomic_DNA"/>
</dbReference>
<evidence type="ECO:0000313" key="3">
    <source>
        <dbReference type="Proteomes" id="UP000366872"/>
    </source>
</evidence>
<keyword evidence="3" id="KW-1185">Reference proteome</keyword>
<accession>A0A6C2U2W1</accession>
<protein>
    <recommendedName>
        <fullName evidence="4">Rhomboid family protein</fullName>
    </recommendedName>
</protein>
<gene>
    <name evidence="2" type="ORF">PDESU_02891</name>
</gene>
<keyword evidence="1" id="KW-1133">Transmembrane helix</keyword>
<sequence length="104" mass="11895">MADLHQAKCFHHLAREAVARCPECRNYFCRECVTEHQGRLVCASCLQRPEETKARKTASVWNPIANTFKAAFGILLAWIFFYAIGQLLLLIPDSFHSGNIWRSV</sequence>
<keyword evidence="1" id="KW-0812">Transmembrane</keyword>
<reference evidence="2 3" key="1">
    <citation type="submission" date="2019-04" db="EMBL/GenBank/DDBJ databases">
        <authorList>
            <person name="Van Vliet M D."/>
        </authorList>
    </citation>
    <scope>NUCLEOTIDE SEQUENCE [LARGE SCALE GENOMIC DNA]</scope>
    <source>
        <strain evidence="2 3">F1</strain>
    </source>
</reference>
<proteinExistence type="predicted"/>
<keyword evidence="1" id="KW-0472">Membrane</keyword>